<keyword evidence="4" id="KW-1185">Reference proteome</keyword>
<reference evidence="3 4" key="1">
    <citation type="submission" date="2019-06" db="EMBL/GenBank/DDBJ databases">
        <title>Sequencing the genomes of 1000 actinobacteria strains.</title>
        <authorList>
            <person name="Klenk H.-P."/>
        </authorList>
    </citation>
    <scope>NUCLEOTIDE SEQUENCE [LARGE SCALE GENOMIC DNA]</scope>
    <source>
        <strain evidence="3 4">DSM 12335</strain>
    </source>
</reference>
<feature type="region of interest" description="Disordered" evidence="1">
    <location>
        <begin position="221"/>
        <end position="259"/>
    </location>
</feature>
<evidence type="ECO:0000259" key="2">
    <source>
        <dbReference type="Pfam" id="PF02720"/>
    </source>
</evidence>
<dbReference type="Pfam" id="PF02720">
    <property type="entry name" value="DUF222"/>
    <property type="match status" value="1"/>
</dbReference>
<evidence type="ECO:0000313" key="3">
    <source>
        <dbReference type="EMBL" id="TQL52146.1"/>
    </source>
</evidence>
<dbReference type="RefSeq" id="WP_170230806.1">
    <property type="nucleotide sequence ID" value="NZ_BAAAIK010000001.1"/>
</dbReference>
<feature type="domain" description="DUF222" evidence="2">
    <location>
        <begin position="28"/>
        <end position="361"/>
    </location>
</feature>
<sequence length="457" mass="48729">MAGVEAALGAVPRQAWAGLEAPAVRALYARLSRVAEQVCAHKMAAARVLEAAGTARQHGAASTGSLLGSDFGGDRREGDELVRLGDTLHQARAGATEDAFGAGQITRAQAQVIGKILKDLPEDVTPEERATAETTLLGQAGTMTLRDLRARGDRISEVFRATPEQTDADEEQVVARRERRARSLTTFWMRETGEGTYQGGFTIPTVQGDLLKTILDAVASPRRNHLHTTRPETATGGGSGSSAGPGGPDGSGGRGDDRSYPQKLGQAFCALIEHTPTDGFVQSGGSAAVVAVSLSQEKLATGTGCGTTSTGIRLTAGQIRRLACTQQILPQVFDGKSLPLDHGTLRRLFSKHQRIGIGQRDQGCAMPGCDRPPGWCEFHHAGNPWSTGGETNLDQGVMLCAFHHHLIHDQHWQIRFHPGDGIPEFRPPGGTTWARNTRYRPPRDLGVAPTPALLNHP</sequence>
<dbReference type="AlphaFoldDB" id="A0A542YVN1"/>
<gene>
    <name evidence="3" type="ORF">FB467_3318</name>
</gene>
<comment type="caution">
    <text evidence="3">The sequence shown here is derived from an EMBL/GenBank/DDBJ whole genome shotgun (WGS) entry which is preliminary data.</text>
</comment>
<name>A0A542YVN1_9MICO</name>
<protein>
    <submittedName>
        <fullName evidence="3">Uncharacterized protein DUF222</fullName>
    </submittedName>
</protein>
<dbReference type="InterPro" id="IPR003870">
    <property type="entry name" value="DUF222"/>
</dbReference>
<organism evidence="3 4">
    <name type="scientific">Ornithinicoccus hortensis</name>
    <dbReference type="NCBI Taxonomy" id="82346"/>
    <lineage>
        <taxon>Bacteria</taxon>
        <taxon>Bacillati</taxon>
        <taxon>Actinomycetota</taxon>
        <taxon>Actinomycetes</taxon>
        <taxon>Micrococcales</taxon>
        <taxon>Intrasporangiaceae</taxon>
        <taxon>Ornithinicoccus</taxon>
    </lineage>
</organism>
<feature type="region of interest" description="Disordered" evidence="1">
    <location>
        <begin position="433"/>
        <end position="457"/>
    </location>
</feature>
<dbReference type="EMBL" id="VFOP01000001">
    <property type="protein sequence ID" value="TQL52146.1"/>
    <property type="molecule type" value="Genomic_DNA"/>
</dbReference>
<proteinExistence type="predicted"/>
<dbReference type="InterPro" id="IPR003615">
    <property type="entry name" value="HNH_nuc"/>
</dbReference>
<dbReference type="Proteomes" id="UP000319516">
    <property type="component" value="Unassembled WGS sequence"/>
</dbReference>
<feature type="compositionally biased region" description="Gly residues" evidence="1">
    <location>
        <begin position="235"/>
        <end position="253"/>
    </location>
</feature>
<accession>A0A542YVN1</accession>
<evidence type="ECO:0000313" key="4">
    <source>
        <dbReference type="Proteomes" id="UP000319516"/>
    </source>
</evidence>
<dbReference type="CDD" id="cd00085">
    <property type="entry name" value="HNHc"/>
    <property type="match status" value="1"/>
</dbReference>
<evidence type="ECO:0000256" key="1">
    <source>
        <dbReference type="SAM" id="MobiDB-lite"/>
    </source>
</evidence>